<dbReference type="InterPro" id="IPR043128">
    <property type="entry name" value="Rev_trsase/Diguanyl_cyclase"/>
</dbReference>
<comment type="caution">
    <text evidence="3">Lacks conserved residue(s) required for the propagation of feature annotation.</text>
</comment>
<evidence type="ECO:0000256" key="2">
    <source>
        <dbReference type="ARBA" id="ARBA00034247"/>
    </source>
</evidence>
<dbReference type="AlphaFoldDB" id="A0A255XPC3"/>
<evidence type="ECO:0000259" key="4">
    <source>
        <dbReference type="PROSITE" id="PS50110"/>
    </source>
</evidence>
<dbReference type="InterPro" id="IPR000160">
    <property type="entry name" value="GGDEF_dom"/>
</dbReference>
<dbReference type="NCBIfam" id="NF007135">
    <property type="entry name" value="PRK09581.1"/>
    <property type="match status" value="1"/>
</dbReference>
<dbReference type="InterPro" id="IPR029787">
    <property type="entry name" value="Nucleotide_cyclase"/>
</dbReference>
<dbReference type="OrthoDB" id="9812260at2"/>
<dbReference type="FunFam" id="3.40.50.2300:FF:000574">
    <property type="entry name" value="Response regulator PleD"/>
    <property type="match status" value="1"/>
</dbReference>
<organism evidence="6 7">
    <name type="scientific">Elstera cyanobacteriorum</name>
    <dbReference type="NCBI Taxonomy" id="2022747"/>
    <lineage>
        <taxon>Bacteria</taxon>
        <taxon>Pseudomonadati</taxon>
        <taxon>Pseudomonadota</taxon>
        <taxon>Alphaproteobacteria</taxon>
        <taxon>Rhodospirillales</taxon>
        <taxon>Rhodospirillaceae</taxon>
        <taxon>Elstera</taxon>
    </lineage>
</organism>
<comment type="catalytic activity">
    <reaction evidence="2">
        <text>2 GTP = 3',3'-c-di-GMP + 2 diphosphate</text>
        <dbReference type="Rhea" id="RHEA:24898"/>
        <dbReference type="ChEBI" id="CHEBI:33019"/>
        <dbReference type="ChEBI" id="CHEBI:37565"/>
        <dbReference type="ChEBI" id="CHEBI:58805"/>
        <dbReference type="EC" id="2.7.7.65"/>
    </reaction>
</comment>
<dbReference type="PROSITE" id="PS50110">
    <property type="entry name" value="RESPONSE_REGULATORY"/>
    <property type="match status" value="2"/>
</dbReference>
<dbReference type="InterPro" id="IPR011006">
    <property type="entry name" value="CheY-like_superfamily"/>
</dbReference>
<dbReference type="NCBIfam" id="TIGR00254">
    <property type="entry name" value="GGDEF"/>
    <property type="match status" value="1"/>
</dbReference>
<accession>A0A255XPC3</accession>
<dbReference type="GO" id="GO:1902201">
    <property type="term" value="P:negative regulation of bacterial-type flagellum-dependent cell motility"/>
    <property type="evidence" value="ECO:0007669"/>
    <property type="project" value="TreeGrafter"/>
</dbReference>
<dbReference type="InterPro" id="IPR001789">
    <property type="entry name" value="Sig_transdc_resp-reg_receiver"/>
</dbReference>
<proteinExistence type="predicted"/>
<dbReference type="SMART" id="SM00267">
    <property type="entry name" value="GGDEF"/>
    <property type="match status" value="1"/>
</dbReference>
<dbReference type="CDD" id="cd17538">
    <property type="entry name" value="REC_D1_PleD-like"/>
    <property type="match status" value="1"/>
</dbReference>
<comment type="caution">
    <text evidence="6">The sequence shown here is derived from an EMBL/GenBank/DDBJ whole genome shotgun (WGS) entry which is preliminary data.</text>
</comment>
<feature type="domain" description="Response regulatory" evidence="4">
    <location>
        <begin position="4"/>
        <end position="120"/>
    </location>
</feature>
<feature type="domain" description="GGDEF" evidence="5">
    <location>
        <begin position="326"/>
        <end position="460"/>
    </location>
</feature>
<dbReference type="Gene3D" id="3.30.70.270">
    <property type="match status" value="1"/>
</dbReference>
<evidence type="ECO:0000259" key="5">
    <source>
        <dbReference type="PROSITE" id="PS50887"/>
    </source>
</evidence>
<dbReference type="PANTHER" id="PTHR45138">
    <property type="entry name" value="REGULATORY COMPONENTS OF SENSORY TRANSDUCTION SYSTEM"/>
    <property type="match status" value="1"/>
</dbReference>
<dbReference type="CDD" id="cd01949">
    <property type="entry name" value="GGDEF"/>
    <property type="match status" value="1"/>
</dbReference>
<evidence type="ECO:0000313" key="6">
    <source>
        <dbReference type="EMBL" id="OYQ18836.1"/>
    </source>
</evidence>
<dbReference type="GO" id="GO:0052621">
    <property type="term" value="F:diguanylate cyclase activity"/>
    <property type="evidence" value="ECO:0007669"/>
    <property type="project" value="UniProtKB-EC"/>
</dbReference>
<feature type="domain" description="Response regulatory" evidence="4">
    <location>
        <begin position="157"/>
        <end position="276"/>
    </location>
</feature>
<dbReference type="SUPFAM" id="SSF55073">
    <property type="entry name" value="Nucleotide cyclase"/>
    <property type="match status" value="1"/>
</dbReference>
<dbReference type="GO" id="GO:0043709">
    <property type="term" value="P:cell adhesion involved in single-species biofilm formation"/>
    <property type="evidence" value="ECO:0007669"/>
    <property type="project" value="TreeGrafter"/>
</dbReference>
<keyword evidence="7" id="KW-1185">Reference proteome</keyword>
<keyword evidence="3" id="KW-0597">Phosphoprotein</keyword>
<dbReference type="Pfam" id="PF00990">
    <property type="entry name" value="GGDEF"/>
    <property type="match status" value="1"/>
</dbReference>
<gene>
    <name evidence="6" type="ORF">CHR90_11330</name>
</gene>
<dbReference type="GO" id="GO:0005886">
    <property type="term" value="C:plasma membrane"/>
    <property type="evidence" value="ECO:0007669"/>
    <property type="project" value="TreeGrafter"/>
</dbReference>
<evidence type="ECO:0000256" key="1">
    <source>
        <dbReference type="ARBA" id="ARBA00012528"/>
    </source>
</evidence>
<reference evidence="6 7" key="1">
    <citation type="submission" date="2017-07" db="EMBL/GenBank/DDBJ databases">
        <title>Elstera cyanobacteriorum sp. nov., a novel bacterium isolated from cyanobacterial aggregates in a eutrophic lake.</title>
        <authorList>
            <person name="Cai H."/>
        </authorList>
    </citation>
    <scope>NUCLEOTIDE SEQUENCE [LARGE SCALE GENOMIC DNA]</scope>
    <source>
        <strain evidence="6 7">TH019</strain>
    </source>
</reference>
<dbReference type="GO" id="GO:0000160">
    <property type="term" value="P:phosphorelay signal transduction system"/>
    <property type="evidence" value="ECO:0007669"/>
    <property type="project" value="InterPro"/>
</dbReference>
<feature type="modified residue" description="4-aspartylphosphate" evidence="3">
    <location>
        <position position="53"/>
    </location>
</feature>
<dbReference type="PANTHER" id="PTHR45138:SF9">
    <property type="entry name" value="DIGUANYLATE CYCLASE DGCM-RELATED"/>
    <property type="match status" value="1"/>
</dbReference>
<protein>
    <recommendedName>
        <fullName evidence="1">diguanylate cyclase</fullName>
        <ecNumber evidence="1">2.7.7.65</ecNumber>
    </recommendedName>
</protein>
<dbReference type="InterPro" id="IPR050469">
    <property type="entry name" value="Diguanylate_Cyclase"/>
</dbReference>
<dbReference type="RefSeq" id="WP_094409100.1">
    <property type="nucleotide sequence ID" value="NZ_BMJZ01000001.1"/>
</dbReference>
<sequence length="463" mass="51392">MPGRILVVDDILPNIKLLEAKLTSEYYDVISAENGPTALELARSQSPDLILLDVMMPGMDGFKVCEKLKEDPLTAHIPVIMVTALSDTADRVRGLQAGADDFLSKPVRDVPLFARVRSLIRLKNLMDAWRVREETSSRLGLAAPAPVMSQEVATEGRILVVEESTIDAENIVNILKVDRHSIATIHSTEGALQAVNSNVFDLAIISLTLMEGDALRLCSQIRSHVNESVRSLPILLLAEDEEDIGKIAKALDLGVNDYVMRPLERQELQARVRTQIRRRRYQTRLRANFEESIALASTDALTGVYNRRYLDVHLDQMMRNANDARKPLSVAFCDIDHFKRLNDTYGHAAGDEVLVEFANRMRRSLRHFDMIARIGGEEFVVVMPDTGIDVALKVAERLRTRMEDDPFTVTAAGELPVTISIGVAVSDPGEVSGSDLLRRADEAMYRAKQGGRNRVEASVPATS</sequence>
<dbReference type="PROSITE" id="PS50887">
    <property type="entry name" value="GGDEF"/>
    <property type="match status" value="1"/>
</dbReference>
<dbReference type="FunFam" id="3.30.70.270:FF:000001">
    <property type="entry name" value="Diguanylate cyclase domain protein"/>
    <property type="match status" value="1"/>
</dbReference>
<dbReference type="EMBL" id="NOXS01000032">
    <property type="protein sequence ID" value="OYQ18836.1"/>
    <property type="molecule type" value="Genomic_DNA"/>
</dbReference>
<name>A0A255XPC3_9PROT</name>
<evidence type="ECO:0000313" key="7">
    <source>
        <dbReference type="Proteomes" id="UP000216361"/>
    </source>
</evidence>
<evidence type="ECO:0000256" key="3">
    <source>
        <dbReference type="PROSITE-ProRule" id="PRU00169"/>
    </source>
</evidence>
<dbReference type="SMART" id="SM00448">
    <property type="entry name" value="REC"/>
    <property type="match status" value="2"/>
</dbReference>
<dbReference type="Gene3D" id="3.40.50.2300">
    <property type="match status" value="2"/>
</dbReference>
<dbReference type="Pfam" id="PF00072">
    <property type="entry name" value="Response_reg"/>
    <property type="match status" value="2"/>
</dbReference>
<dbReference type="Proteomes" id="UP000216361">
    <property type="component" value="Unassembled WGS sequence"/>
</dbReference>
<dbReference type="EC" id="2.7.7.65" evidence="1"/>
<dbReference type="SUPFAM" id="SSF52172">
    <property type="entry name" value="CheY-like"/>
    <property type="match status" value="2"/>
</dbReference>